<evidence type="ECO:0000256" key="4">
    <source>
        <dbReference type="ARBA" id="ARBA00023235"/>
    </source>
</evidence>
<dbReference type="GO" id="GO:0016829">
    <property type="term" value="F:lyase activity"/>
    <property type="evidence" value="ECO:0007669"/>
    <property type="project" value="UniProtKB-KW"/>
</dbReference>
<dbReference type="HOGENOM" id="CLU_016902_11_1_6"/>
<dbReference type="EMBL" id="CP000302">
    <property type="protein sequence ID" value="ABE55804.1"/>
    <property type="molecule type" value="Genomic_DNA"/>
</dbReference>
<dbReference type="AlphaFoldDB" id="Q12L72"/>
<evidence type="ECO:0000256" key="9">
    <source>
        <dbReference type="RuleBase" id="RU362028"/>
    </source>
</evidence>
<evidence type="ECO:0000256" key="7">
    <source>
        <dbReference type="ARBA" id="ARBA00037305"/>
    </source>
</evidence>
<dbReference type="eggNOG" id="COG0564">
    <property type="taxonomic scope" value="Bacteria"/>
</dbReference>
<comment type="catalytic activity">
    <reaction evidence="5">
        <text>uridine(32) in tRNA = pseudouridine(32) in tRNA</text>
        <dbReference type="Rhea" id="RHEA:42544"/>
        <dbReference type="Rhea" id="RHEA-COMP:10107"/>
        <dbReference type="Rhea" id="RHEA-COMP:10108"/>
        <dbReference type="ChEBI" id="CHEBI:65314"/>
        <dbReference type="ChEBI" id="CHEBI:65315"/>
        <dbReference type="EC" id="5.4.99.28"/>
    </reaction>
</comment>
<dbReference type="InterPro" id="IPR006225">
    <property type="entry name" value="PsdUridine_synth_RluC/D"/>
</dbReference>
<dbReference type="Proteomes" id="UP000001982">
    <property type="component" value="Chromosome"/>
</dbReference>
<organism evidence="11 12">
    <name type="scientific">Shewanella denitrificans (strain OS217 / ATCC BAA-1090 / DSM 15013)</name>
    <dbReference type="NCBI Taxonomy" id="318161"/>
    <lineage>
        <taxon>Bacteria</taxon>
        <taxon>Pseudomonadati</taxon>
        <taxon>Pseudomonadota</taxon>
        <taxon>Gammaproteobacteria</taxon>
        <taxon>Alteromonadales</taxon>
        <taxon>Shewanellaceae</taxon>
        <taxon>Shewanella</taxon>
    </lineage>
</organism>
<evidence type="ECO:0000256" key="1">
    <source>
        <dbReference type="ARBA" id="ARBA00010876"/>
    </source>
</evidence>
<dbReference type="SUPFAM" id="SSF55120">
    <property type="entry name" value="Pseudouridine synthase"/>
    <property type="match status" value="1"/>
</dbReference>
<dbReference type="GO" id="GO:0160142">
    <property type="term" value="F:23S rRNA pseudouridine(746) synthase activity"/>
    <property type="evidence" value="ECO:0007669"/>
    <property type="project" value="UniProtKB-EC"/>
</dbReference>
<dbReference type="Pfam" id="PF00849">
    <property type="entry name" value="PseudoU_synth_2"/>
    <property type="match status" value="1"/>
</dbReference>
<accession>Q12L72</accession>
<dbReference type="InterPro" id="IPR050188">
    <property type="entry name" value="RluA_PseudoU_synthase"/>
</dbReference>
<comment type="similarity">
    <text evidence="1 9">Belongs to the pseudouridine synthase RluA family.</text>
</comment>
<keyword evidence="11" id="KW-0456">Lyase</keyword>
<feature type="domain" description="Pseudouridine synthase RsuA/RluA-like" evidence="10">
    <location>
        <begin position="35"/>
        <end position="180"/>
    </location>
</feature>
<evidence type="ECO:0000256" key="3">
    <source>
        <dbReference type="ARBA" id="ARBA00022694"/>
    </source>
</evidence>
<protein>
    <recommendedName>
        <fullName evidence="9">Pseudouridine synthase</fullName>
        <ecNumber evidence="9">5.4.99.-</ecNumber>
    </recommendedName>
</protein>
<reference evidence="11 12" key="1">
    <citation type="submission" date="2006-03" db="EMBL/GenBank/DDBJ databases">
        <title>Complete sequence of Shewanella denitrificans OS217.</title>
        <authorList>
            <consortium name="US DOE Joint Genome Institute"/>
            <person name="Copeland A."/>
            <person name="Lucas S."/>
            <person name="Lapidus A."/>
            <person name="Barry K."/>
            <person name="Detter J.C."/>
            <person name="Glavina del Rio T."/>
            <person name="Hammon N."/>
            <person name="Israni S."/>
            <person name="Dalin E."/>
            <person name="Tice H."/>
            <person name="Pitluck S."/>
            <person name="Brettin T."/>
            <person name="Bruce D."/>
            <person name="Han C."/>
            <person name="Tapia R."/>
            <person name="Gilna P."/>
            <person name="Kiss H."/>
            <person name="Schmutz J."/>
            <person name="Larimer F."/>
            <person name="Land M."/>
            <person name="Hauser L."/>
            <person name="Kyrpides N."/>
            <person name="Lykidis A."/>
            <person name="Richardson P."/>
        </authorList>
    </citation>
    <scope>NUCLEOTIDE SEQUENCE [LARGE SCALE GENOMIC DNA]</scope>
    <source>
        <strain evidence="12">OS217 / ATCC BAA-1090 / DSM 15013</strain>
    </source>
</reference>
<comment type="function">
    <text evidence="9">Responsible for synthesis of pseudouridine from uracil.</text>
</comment>
<evidence type="ECO:0000256" key="8">
    <source>
        <dbReference type="PIRSR" id="PIRSR606225-1"/>
    </source>
</evidence>
<evidence type="ECO:0000259" key="10">
    <source>
        <dbReference type="Pfam" id="PF00849"/>
    </source>
</evidence>
<comment type="catalytic activity">
    <reaction evidence="9">
        <text>a uridine in RNA = a pseudouridine in RNA</text>
        <dbReference type="Rhea" id="RHEA:48348"/>
        <dbReference type="Rhea" id="RHEA-COMP:12068"/>
        <dbReference type="Rhea" id="RHEA-COMP:12069"/>
        <dbReference type="ChEBI" id="CHEBI:65314"/>
        <dbReference type="ChEBI" id="CHEBI:65315"/>
    </reaction>
</comment>
<dbReference type="KEGG" id="sdn:Sden_2524"/>
<dbReference type="GO" id="GO:0160151">
    <property type="term" value="F:tRNA pseudouridine(32) synthase activity"/>
    <property type="evidence" value="ECO:0007669"/>
    <property type="project" value="UniProtKB-EC"/>
</dbReference>
<evidence type="ECO:0000256" key="2">
    <source>
        <dbReference type="ARBA" id="ARBA00022552"/>
    </source>
</evidence>
<comment type="catalytic activity">
    <reaction evidence="6">
        <text>uridine(746) in 23S rRNA = pseudouridine(746) in 23S rRNA</text>
        <dbReference type="Rhea" id="RHEA:42548"/>
        <dbReference type="Rhea" id="RHEA-COMP:10109"/>
        <dbReference type="Rhea" id="RHEA-COMP:10110"/>
        <dbReference type="ChEBI" id="CHEBI:65314"/>
        <dbReference type="ChEBI" id="CHEBI:65315"/>
        <dbReference type="EC" id="5.4.99.29"/>
    </reaction>
</comment>
<dbReference type="PROSITE" id="PS01129">
    <property type="entry name" value="PSI_RLU"/>
    <property type="match status" value="1"/>
</dbReference>
<keyword evidence="2" id="KW-0698">rRNA processing</keyword>
<dbReference type="GO" id="GO:0003723">
    <property type="term" value="F:RNA binding"/>
    <property type="evidence" value="ECO:0007669"/>
    <property type="project" value="InterPro"/>
</dbReference>
<dbReference type="Gene3D" id="3.30.2350.10">
    <property type="entry name" value="Pseudouridine synthase"/>
    <property type="match status" value="1"/>
</dbReference>
<keyword evidence="12" id="KW-1185">Reference proteome</keyword>
<keyword evidence="3" id="KW-0819">tRNA processing</keyword>
<dbReference type="NCBIfam" id="TIGR00005">
    <property type="entry name" value="rluA_subfam"/>
    <property type="match status" value="1"/>
</dbReference>
<dbReference type="PANTHER" id="PTHR21600">
    <property type="entry name" value="MITOCHONDRIAL RNA PSEUDOURIDINE SYNTHASE"/>
    <property type="match status" value="1"/>
</dbReference>
<dbReference type="InterPro" id="IPR006224">
    <property type="entry name" value="PsdUridine_synth_RluA-like_CS"/>
</dbReference>
<comment type="function">
    <text evidence="7">Dual specificity enzyme that catalyzes the synthesis of pseudouridine from uracil-746 in 23S ribosomal RNA and from uracil-32 in the anticodon stem and loop of transfer RNAs.</text>
</comment>
<evidence type="ECO:0000313" key="11">
    <source>
        <dbReference type="EMBL" id="ABE55804.1"/>
    </source>
</evidence>
<dbReference type="EC" id="5.4.99.-" evidence="9"/>
<dbReference type="PANTHER" id="PTHR21600:SF91">
    <property type="entry name" value="DUAL-SPECIFICITY RNA PSEUDOURIDINE SYNTHASE RLUA"/>
    <property type="match status" value="1"/>
</dbReference>
<dbReference type="GO" id="GO:0000455">
    <property type="term" value="P:enzyme-directed rRNA pseudouridine synthesis"/>
    <property type="evidence" value="ECO:0007669"/>
    <property type="project" value="TreeGrafter"/>
</dbReference>
<evidence type="ECO:0000256" key="5">
    <source>
        <dbReference type="ARBA" id="ARBA00036184"/>
    </source>
</evidence>
<name>Q12L72_SHEDO</name>
<dbReference type="GO" id="GO:0008033">
    <property type="term" value="P:tRNA processing"/>
    <property type="evidence" value="ECO:0007669"/>
    <property type="project" value="UniProtKB-KW"/>
</dbReference>
<keyword evidence="4 9" id="KW-0413">Isomerase</keyword>
<feature type="active site" evidence="8">
    <location>
        <position position="77"/>
    </location>
</feature>
<evidence type="ECO:0000313" key="12">
    <source>
        <dbReference type="Proteomes" id="UP000001982"/>
    </source>
</evidence>
<dbReference type="STRING" id="318161.Sden_2524"/>
<dbReference type="InterPro" id="IPR020103">
    <property type="entry name" value="PsdUridine_synth_cat_dom_sf"/>
</dbReference>
<evidence type="ECO:0000256" key="6">
    <source>
        <dbReference type="ARBA" id="ARBA00036916"/>
    </source>
</evidence>
<sequence>MPMIESTMNHSPVMQVFNYQPPSIPWLDIRYLDRDIIVINKPSGLLSNPGRAPETYDTAITRLQRLYPETILIHRLDCDTSGIMIFARNKKAESNLKTQFQNRQAKKVYIAEVSGCFEHQDGKVNFPLGPDPMTPPFQQVIESGKPALTYYRLLEHRASTSLVELKPHTGRTHQLRVHMKALGHTIIGDEFYGDETVIAASHRLNLHAQSLTLLHPFKQIEIQFFSQHPF</sequence>
<dbReference type="InterPro" id="IPR006145">
    <property type="entry name" value="PsdUridine_synth_RsuA/RluA"/>
</dbReference>
<dbReference type="CDD" id="cd02869">
    <property type="entry name" value="PseudoU_synth_RluA_like"/>
    <property type="match status" value="1"/>
</dbReference>
<gene>
    <name evidence="11" type="ordered locus">Sden_2524</name>
</gene>
<proteinExistence type="inferred from homology"/>